<dbReference type="OrthoDB" id="2375460at2"/>
<proteinExistence type="predicted"/>
<evidence type="ECO:0000313" key="2">
    <source>
        <dbReference type="Proteomes" id="UP000001572"/>
    </source>
</evidence>
<dbReference type="AlphaFoldDB" id="A6TQR4"/>
<gene>
    <name evidence="1" type="ordered locus">Amet_2378</name>
</gene>
<protein>
    <submittedName>
        <fullName evidence="1">Uncharacterized protein</fullName>
    </submittedName>
</protein>
<organism evidence="1 2">
    <name type="scientific">Alkaliphilus metalliredigens (strain QYMF)</name>
    <dbReference type="NCBI Taxonomy" id="293826"/>
    <lineage>
        <taxon>Bacteria</taxon>
        <taxon>Bacillati</taxon>
        <taxon>Bacillota</taxon>
        <taxon>Clostridia</taxon>
        <taxon>Peptostreptococcales</taxon>
        <taxon>Natronincolaceae</taxon>
        <taxon>Alkaliphilus</taxon>
    </lineage>
</organism>
<dbReference type="RefSeq" id="WP_012063507.1">
    <property type="nucleotide sequence ID" value="NC_009633.1"/>
</dbReference>
<sequence>MDRTIKCTDCGELLSNESDACQKCRSSKRTVCMGFSDKVSFHEQLRGKAKKEGTKKPVKEFIYGDEKKISNNTWVDKTRIIDRENNQYVEIIKDKDTGEIIHECKEPLTDHFNHGSAKFKKQK</sequence>
<keyword evidence="2" id="KW-1185">Reference proteome</keyword>
<dbReference type="KEGG" id="amt:Amet_2378"/>
<dbReference type="eggNOG" id="ENOG5033GMC">
    <property type="taxonomic scope" value="Bacteria"/>
</dbReference>
<dbReference type="EMBL" id="CP000724">
    <property type="protein sequence ID" value="ABR48532.1"/>
    <property type="molecule type" value="Genomic_DNA"/>
</dbReference>
<reference evidence="2" key="1">
    <citation type="journal article" date="2016" name="Genome Announc.">
        <title>Complete genome sequence of Alkaliphilus metalliredigens strain QYMF, an alkaliphilic and metal-reducing bacterium isolated from borax-contaminated leachate ponds.</title>
        <authorList>
            <person name="Hwang C."/>
            <person name="Copeland A."/>
            <person name="Lucas S."/>
            <person name="Lapidus A."/>
            <person name="Barry K."/>
            <person name="Detter J.C."/>
            <person name="Glavina Del Rio T."/>
            <person name="Hammon N."/>
            <person name="Israni S."/>
            <person name="Dalin E."/>
            <person name="Tice H."/>
            <person name="Pitluck S."/>
            <person name="Chertkov O."/>
            <person name="Brettin T."/>
            <person name="Bruce D."/>
            <person name="Han C."/>
            <person name="Schmutz J."/>
            <person name="Larimer F."/>
            <person name="Land M.L."/>
            <person name="Hauser L."/>
            <person name="Kyrpides N."/>
            <person name="Mikhailova N."/>
            <person name="Ye Q."/>
            <person name="Zhou J."/>
            <person name="Richardson P."/>
            <person name="Fields M.W."/>
        </authorList>
    </citation>
    <scope>NUCLEOTIDE SEQUENCE [LARGE SCALE GENOMIC DNA]</scope>
    <source>
        <strain evidence="2">QYMF</strain>
    </source>
</reference>
<evidence type="ECO:0000313" key="1">
    <source>
        <dbReference type="EMBL" id="ABR48532.1"/>
    </source>
</evidence>
<dbReference type="Proteomes" id="UP000001572">
    <property type="component" value="Chromosome"/>
</dbReference>
<name>A6TQR4_ALKMQ</name>
<accession>A6TQR4</accession>
<dbReference type="HOGENOM" id="CLU_1933271_0_0_9"/>